<accession>A0AB74LHI4</accession>
<dbReference type="Proteomes" id="UP000460362">
    <property type="component" value="Unassembled WGS sequence"/>
</dbReference>
<feature type="compositionally biased region" description="Basic residues" evidence="1">
    <location>
        <begin position="9"/>
        <end position="19"/>
    </location>
</feature>
<comment type="caution">
    <text evidence="2">The sequence shown here is derived from an EMBL/GenBank/DDBJ whole genome shotgun (WGS) entry which is preliminary data.</text>
</comment>
<evidence type="ECO:0000313" key="2">
    <source>
        <dbReference type="EMBL" id="TXA00888.1"/>
    </source>
</evidence>
<reference evidence="3" key="1">
    <citation type="journal article" date="2019" name="Sci. Rep.">
        <title>Genomic Polymorphism Associated with the Emergence of Virulent Isolates of Mycobacterium bovis in the Nile Delta.</title>
        <authorList>
            <person name="Abdelaal H.F.M."/>
            <person name="Spalink D."/>
            <person name="Amer A."/>
            <person name="Steinberg H."/>
            <person name="Hashish E.A."/>
            <person name="Nasr E.A."/>
            <person name="Talaat A.M."/>
        </authorList>
    </citation>
    <scope>NUCLEOTIDE SEQUENCE [LARGE SCALE GENOMIC DNA]</scope>
    <source>
        <strain evidence="3">MBE9</strain>
    </source>
</reference>
<feature type="region of interest" description="Disordered" evidence="1">
    <location>
        <begin position="1"/>
        <end position="58"/>
    </location>
</feature>
<dbReference type="AlphaFoldDB" id="A0AB74LHI4"/>
<dbReference type="EMBL" id="QFYW01000002">
    <property type="protein sequence ID" value="TXA00888.1"/>
    <property type="molecule type" value="Genomic_DNA"/>
</dbReference>
<sequence>MTTSPTMSRRSRPIRRTRSLSRIVAPRAHRREFADADRPGVPEMSTPNHRPTQHGWHRDCLARRRLDSSLLVPWPRRHRDLVEWVAAAR</sequence>
<proteinExistence type="predicted"/>
<name>A0AB74LHI4_MYCBI</name>
<protein>
    <submittedName>
        <fullName evidence="2">Uncharacterized protein</fullName>
    </submittedName>
</protein>
<evidence type="ECO:0000256" key="1">
    <source>
        <dbReference type="SAM" id="MobiDB-lite"/>
    </source>
</evidence>
<organism evidence="2 3">
    <name type="scientific">Mycobacterium bovis</name>
    <dbReference type="NCBI Taxonomy" id="1765"/>
    <lineage>
        <taxon>Bacteria</taxon>
        <taxon>Bacillati</taxon>
        <taxon>Actinomycetota</taxon>
        <taxon>Actinomycetes</taxon>
        <taxon>Mycobacteriales</taxon>
        <taxon>Mycobacteriaceae</taxon>
        <taxon>Mycobacterium</taxon>
        <taxon>Mycobacterium tuberculosis complex</taxon>
    </lineage>
</organism>
<evidence type="ECO:0000313" key="3">
    <source>
        <dbReference type="Proteomes" id="UP000460362"/>
    </source>
</evidence>
<gene>
    <name evidence="2" type="ORF">DKM16_19890</name>
</gene>
<feature type="compositionally biased region" description="Basic and acidic residues" evidence="1">
    <location>
        <begin position="31"/>
        <end position="40"/>
    </location>
</feature>